<evidence type="ECO:0000256" key="4">
    <source>
        <dbReference type="ARBA" id="ARBA00042764"/>
    </source>
</evidence>
<reference evidence="8" key="1">
    <citation type="submission" date="2025-08" db="UniProtKB">
        <authorList>
            <consortium name="RefSeq"/>
        </authorList>
    </citation>
    <scope>IDENTIFICATION</scope>
</reference>
<evidence type="ECO:0000256" key="5">
    <source>
        <dbReference type="SAM" id="MobiDB-lite"/>
    </source>
</evidence>
<dbReference type="AlphaFoldDB" id="A0A6P8QYX6"/>
<dbReference type="GeneID" id="117361433"/>
<dbReference type="InParanoid" id="A0A6P8QYX6"/>
<dbReference type="InterPro" id="IPR022617">
    <property type="entry name" value="Rad60/SUMO-like_dom"/>
</dbReference>
<feature type="domain" description="Ubiquitin-like" evidence="6">
    <location>
        <begin position="303"/>
        <end position="376"/>
    </location>
</feature>
<dbReference type="PANTHER" id="PTHR47187">
    <property type="entry name" value="NFATC2-INTERACTING PROTEIN"/>
    <property type="match status" value="1"/>
</dbReference>
<evidence type="ECO:0000256" key="3">
    <source>
        <dbReference type="ARBA" id="ARBA00039921"/>
    </source>
</evidence>
<sequence length="376" mass="42712">MHRWMLLELQNKEPESSDSDVEILQPKGAPHPKRQRITNTTKITFVPVYSNKEPESSDSDVEILQPKGAPRPKRQRITNTTKITFVPVYSNKVSSSLKLGELTEQLKKVQGPEDLDSDGFDSCPQSFENQDSKKVYILSDSEEELEQKGTRTELVRDKSPSPPPLSETPKKKHGRAYQKIRAVDETLKDLDKFMLPSKPSSQEENDSDVVFVDANVSQEITIKVRRRSSLFRISLRMFDPLQKLVDQMALKLQVDPGQILLLLRDEELPVSKSPQALKLTVADIIDCVVMSGSKEQENESAGENICLRVQGNEKQSHLALTIHRTDPLKKLMDQYRQAMGLQDRNVTFLFEGHKLTGKKTPAELGMEHEDIIEIWV</sequence>
<feature type="compositionally biased region" description="Basic and acidic residues" evidence="5">
    <location>
        <begin position="146"/>
        <end position="159"/>
    </location>
</feature>
<dbReference type="InterPro" id="IPR052324">
    <property type="entry name" value="NFATC2-Int_DNA_Repair"/>
</dbReference>
<dbReference type="PROSITE" id="PS50053">
    <property type="entry name" value="UBIQUITIN_2"/>
    <property type="match status" value="1"/>
</dbReference>
<dbReference type="FunCoup" id="A0A6P8QYX6">
    <property type="interactions" value="1125"/>
</dbReference>
<dbReference type="Gene3D" id="3.10.20.90">
    <property type="entry name" value="Phosphatidylinositol 3-kinase Catalytic Subunit, Chain A, domain 1"/>
    <property type="match status" value="2"/>
</dbReference>
<accession>A0A6P8QYX6</accession>
<dbReference type="GO" id="GO:0045944">
    <property type="term" value="P:positive regulation of transcription by RNA polymerase II"/>
    <property type="evidence" value="ECO:0007669"/>
    <property type="project" value="TreeGrafter"/>
</dbReference>
<feature type="region of interest" description="Disordered" evidence="5">
    <location>
        <begin position="1"/>
        <end position="78"/>
    </location>
</feature>
<dbReference type="RefSeq" id="XP_033802654.1">
    <property type="nucleotide sequence ID" value="XM_033946763.1"/>
</dbReference>
<proteinExistence type="predicted"/>
<feature type="region of interest" description="Disordered" evidence="5">
    <location>
        <begin position="110"/>
        <end position="177"/>
    </location>
</feature>
<dbReference type="GO" id="GO:0005634">
    <property type="term" value="C:nucleus"/>
    <property type="evidence" value="ECO:0007669"/>
    <property type="project" value="UniProtKB-SubCell"/>
</dbReference>
<dbReference type="KEGG" id="gsh:117361433"/>
<keyword evidence="7" id="KW-1185">Reference proteome</keyword>
<evidence type="ECO:0000256" key="1">
    <source>
        <dbReference type="ARBA" id="ARBA00004123"/>
    </source>
</evidence>
<keyword evidence="2" id="KW-0539">Nucleus</keyword>
<evidence type="ECO:0000313" key="7">
    <source>
        <dbReference type="Proteomes" id="UP000515159"/>
    </source>
</evidence>
<evidence type="ECO:0000259" key="6">
    <source>
        <dbReference type="PROSITE" id="PS50053"/>
    </source>
</evidence>
<gene>
    <name evidence="8" type="primary">NFATC2IP</name>
</gene>
<dbReference type="CTD" id="84901"/>
<protein>
    <recommendedName>
        <fullName evidence="3">NFATC2-interacting protein</fullName>
    </recommendedName>
    <alternativeName>
        <fullName evidence="4">Nuclear factor of activated T-cells, cytoplasmic 2-interacting protein</fullName>
    </alternativeName>
</protein>
<comment type="subcellular location">
    <subcellularLocation>
        <location evidence="1">Nucleus</location>
    </subcellularLocation>
</comment>
<dbReference type="InterPro" id="IPR029071">
    <property type="entry name" value="Ubiquitin-like_domsf"/>
</dbReference>
<dbReference type="Proteomes" id="UP000515159">
    <property type="component" value="Chromosome 5"/>
</dbReference>
<name>A0A6P8QYX6_GEOSA</name>
<dbReference type="SUPFAM" id="SSF54236">
    <property type="entry name" value="Ubiquitin-like"/>
    <property type="match status" value="2"/>
</dbReference>
<dbReference type="Pfam" id="PF11976">
    <property type="entry name" value="Rad60-SLD"/>
    <property type="match status" value="1"/>
</dbReference>
<dbReference type="InterPro" id="IPR000626">
    <property type="entry name" value="Ubiquitin-like_dom"/>
</dbReference>
<dbReference type="OrthoDB" id="442921at2759"/>
<evidence type="ECO:0000313" key="8">
    <source>
        <dbReference type="RefSeq" id="XP_033802654.1"/>
    </source>
</evidence>
<evidence type="ECO:0000256" key="2">
    <source>
        <dbReference type="ARBA" id="ARBA00023242"/>
    </source>
</evidence>
<dbReference type="CDD" id="cd17078">
    <property type="entry name" value="Ubl_SLD1_NFATC2ip"/>
    <property type="match status" value="1"/>
</dbReference>
<dbReference type="PANTHER" id="PTHR47187:SF1">
    <property type="entry name" value="NFATC2-INTERACTING PROTEIN"/>
    <property type="match status" value="1"/>
</dbReference>
<organism evidence="7 8">
    <name type="scientific">Geotrypetes seraphini</name>
    <name type="common">Gaboon caecilian</name>
    <name type="synonym">Caecilia seraphini</name>
    <dbReference type="NCBI Taxonomy" id="260995"/>
    <lineage>
        <taxon>Eukaryota</taxon>
        <taxon>Metazoa</taxon>
        <taxon>Chordata</taxon>
        <taxon>Craniata</taxon>
        <taxon>Vertebrata</taxon>
        <taxon>Euteleostomi</taxon>
        <taxon>Amphibia</taxon>
        <taxon>Gymnophiona</taxon>
        <taxon>Geotrypetes</taxon>
    </lineage>
</organism>
<dbReference type="SMART" id="SM00213">
    <property type="entry name" value="UBQ"/>
    <property type="match status" value="2"/>
</dbReference>